<organism evidence="1 2">
    <name type="scientific">Nemania bipapillata</name>
    <dbReference type="NCBI Taxonomy" id="110536"/>
    <lineage>
        <taxon>Eukaryota</taxon>
        <taxon>Fungi</taxon>
        <taxon>Dikarya</taxon>
        <taxon>Ascomycota</taxon>
        <taxon>Pezizomycotina</taxon>
        <taxon>Sordariomycetes</taxon>
        <taxon>Xylariomycetidae</taxon>
        <taxon>Xylariales</taxon>
        <taxon>Xylariaceae</taxon>
        <taxon>Nemania</taxon>
    </lineage>
</organism>
<comment type="caution">
    <text evidence="1">The sequence shown here is derived from an EMBL/GenBank/DDBJ whole genome shotgun (WGS) entry which is preliminary data.</text>
</comment>
<reference evidence="1" key="1">
    <citation type="submission" date="2022-11" db="EMBL/GenBank/DDBJ databases">
        <title>Genome Sequence of Nemania bipapillata.</title>
        <authorList>
            <person name="Buettner E."/>
        </authorList>
    </citation>
    <scope>NUCLEOTIDE SEQUENCE</scope>
    <source>
        <strain evidence="1">CP14</strain>
    </source>
</reference>
<dbReference type="Proteomes" id="UP001153334">
    <property type="component" value="Unassembled WGS sequence"/>
</dbReference>
<evidence type="ECO:0000313" key="2">
    <source>
        <dbReference type="Proteomes" id="UP001153334"/>
    </source>
</evidence>
<gene>
    <name evidence="1" type="ORF">ONZ43_g4523</name>
</gene>
<sequence>MLGKDRNAEVFIRIAKSTGQFYAVKIYTIPLNTNEKAKEDRLRQELATLHSVSHPNILDLIEFFNEEDKIYLVLDLAPERELFELVVQKSKLTEPETRAVFQQLFHAVQYLRDRNIVHRDIKLENIMMMDKNFNLKLAEFDLAKIIGDEDFTTTFCGTLSYAAPEILAVDRGRKHTKAVDVWSLEVVLYICFCGFPPFSDELYSRDFPYSLSQQIKSGRFDYPSPYWDSVRDPASKSLDVPPSLSDKTKFTADLLGLVDLIDHMLVVEPEKRFTIGQCLAHPWMTEGGSSSVPGVVDELNEMPHLGLTREWTPLSTINNIDPDEVFRDFDQVSPAGVTVPTVSLSI</sequence>
<proteinExistence type="predicted"/>
<name>A0ACC2ILT0_9PEZI</name>
<dbReference type="EMBL" id="JAPESX010001235">
    <property type="protein sequence ID" value="KAJ8116067.1"/>
    <property type="molecule type" value="Genomic_DNA"/>
</dbReference>
<protein>
    <submittedName>
        <fullName evidence="1">Uncharacterized protein</fullName>
    </submittedName>
</protein>
<evidence type="ECO:0000313" key="1">
    <source>
        <dbReference type="EMBL" id="KAJ8116067.1"/>
    </source>
</evidence>
<accession>A0ACC2ILT0</accession>
<keyword evidence="2" id="KW-1185">Reference proteome</keyword>